<dbReference type="PANTHER" id="PTHR34094">
    <property type="match status" value="1"/>
</dbReference>
<reference evidence="2 3" key="1">
    <citation type="submission" date="2021-11" db="EMBL/GenBank/DDBJ databases">
        <title>Draft genome sequence of Paenibacillus profundus YoMME, a new Gram-positive bacteria with exoelectrogenic properties.</title>
        <authorList>
            <person name="Hubenova Y."/>
            <person name="Hubenova E."/>
            <person name="Manasiev Y."/>
            <person name="Peykov S."/>
            <person name="Mitov M."/>
        </authorList>
    </citation>
    <scope>NUCLEOTIDE SEQUENCE [LARGE SCALE GENOMIC DNA]</scope>
    <source>
        <strain evidence="2 3">YoMME</strain>
    </source>
</reference>
<keyword evidence="3" id="KW-1185">Reference proteome</keyword>
<dbReference type="Pfam" id="PF13349">
    <property type="entry name" value="DUF4097"/>
    <property type="match status" value="1"/>
</dbReference>
<dbReference type="InterPro" id="IPR025164">
    <property type="entry name" value="Toastrack_DUF4097"/>
</dbReference>
<feature type="domain" description="DUF4097" evidence="1">
    <location>
        <begin position="189"/>
        <end position="356"/>
    </location>
</feature>
<proteinExistence type="predicted"/>
<comment type="caution">
    <text evidence="2">The sequence shown here is derived from an EMBL/GenBank/DDBJ whole genome shotgun (WGS) entry which is preliminary data.</text>
</comment>
<dbReference type="PANTHER" id="PTHR34094:SF1">
    <property type="entry name" value="PROTEIN FAM185A"/>
    <property type="match status" value="1"/>
</dbReference>
<protein>
    <submittedName>
        <fullName evidence="2">DUF4097 domain-containing protein</fullName>
    </submittedName>
</protein>
<accession>A0ABS8YP15</accession>
<dbReference type="Proteomes" id="UP001199916">
    <property type="component" value="Unassembled WGS sequence"/>
</dbReference>
<dbReference type="EMBL" id="JAJNBZ010000025">
    <property type="protein sequence ID" value="MCE5172193.1"/>
    <property type="molecule type" value="Genomic_DNA"/>
</dbReference>
<organism evidence="2 3">
    <name type="scientific">Paenibacillus profundus</name>
    <dbReference type="NCBI Taxonomy" id="1173085"/>
    <lineage>
        <taxon>Bacteria</taxon>
        <taxon>Bacillati</taxon>
        <taxon>Bacillota</taxon>
        <taxon>Bacilli</taxon>
        <taxon>Bacillales</taxon>
        <taxon>Paenibacillaceae</taxon>
        <taxon>Paenibacillus</taxon>
    </lineage>
</organism>
<evidence type="ECO:0000313" key="3">
    <source>
        <dbReference type="Proteomes" id="UP001199916"/>
    </source>
</evidence>
<dbReference type="RefSeq" id="WP_233698440.1">
    <property type="nucleotide sequence ID" value="NZ_JAJNBZ010000025.1"/>
</dbReference>
<sequence length="359" mass="37740">MRKVIGVLLIMAGIAGVLFALNPGNLFPRDLLSFGTKEISKEKTVDAGDFRNVFIESGSPDVQILRGNSDQIKVRLKGQVSPKYADKIDIKVAPQGDTLELGVEVPNDISLGINILNVDFIVELPEKQWDGVDVNVGSGNVDVSQLYGNKVRVKTGSGDILATVIEADTIALQASSGNVKAQHFKADALSFDTGSGNTDAAQITGKTVNVKSSSGNIQVQAVEADTITLQANSGNVTADEFKAEALTFNTDSGNVDLANGEAALQGVTSSGNIEVKFDDLLHDADLKANSGSVTVDLANEPKSLAVDFRGRSGNGRIEWNGMTYEENSENGSSLKGAFGSGEAKLKVRTSSGDFTLGSN</sequence>
<name>A0ABS8YP15_9BACL</name>
<dbReference type="Gene3D" id="2.160.20.120">
    <property type="match status" value="1"/>
</dbReference>
<gene>
    <name evidence="2" type="ORF">LQV63_23215</name>
</gene>
<evidence type="ECO:0000259" key="1">
    <source>
        <dbReference type="Pfam" id="PF13349"/>
    </source>
</evidence>
<evidence type="ECO:0000313" key="2">
    <source>
        <dbReference type="EMBL" id="MCE5172193.1"/>
    </source>
</evidence>